<keyword evidence="2" id="KW-1185">Reference proteome</keyword>
<evidence type="ECO:0000313" key="2">
    <source>
        <dbReference type="Proteomes" id="UP000032233"/>
    </source>
</evidence>
<protein>
    <submittedName>
        <fullName evidence="1">Uncharacterized protein</fullName>
    </submittedName>
</protein>
<name>A0A0D2JEG6_9BACT</name>
<accession>A0A0D2JEG6</accession>
<organism evidence="1 2">
    <name type="scientific">Dethiosulfatarculus sandiegensis</name>
    <dbReference type="NCBI Taxonomy" id="1429043"/>
    <lineage>
        <taxon>Bacteria</taxon>
        <taxon>Pseudomonadati</taxon>
        <taxon>Thermodesulfobacteriota</taxon>
        <taxon>Desulfarculia</taxon>
        <taxon>Desulfarculales</taxon>
        <taxon>Desulfarculaceae</taxon>
        <taxon>Dethiosulfatarculus</taxon>
    </lineage>
</organism>
<reference evidence="1 2" key="1">
    <citation type="submission" date="2013-11" db="EMBL/GenBank/DDBJ databases">
        <title>Metagenomic analysis of a methanogenic consortium involved in long chain n-alkane degradation.</title>
        <authorList>
            <person name="Davidova I.A."/>
            <person name="Callaghan A.V."/>
            <person name="Wawrik B."/>
            <person name="Pruitt S."/>
            <person name="Marks C."/>
            <person name="Duncan K.E."/>
            <person name="Suflita J.M."/>
        </authorList>
    </citation>
    <scope>NUCLEOTIDE SEQUENCE [LARGE SCALE GENOMIC DNA]</scope>
    <source>
        <strain evidence="1 2">SPR</strain>
    </source>
</reference>
<gene>
    <name evidence="1" type="ORF">X474_13070</name>
</gene>
<evidence type="ECO:0000313" key="1">
    <source>
        <dbReference type="EMBL" id="KIX14006.1"/>
    </source>
</evidence>
<comment type="caution">
    <text evidence="1">The sequence shown here is derived from an EMBL/GenBank/DDBJ whole genome shotgun (WGS) entry which is preliminary data.</text>
</comment>
<dbReference type="STRING" id="1429043.X474_13070"/>
<dbReference type="EMBL" id="AZAC01000014">
    <property type="protein sequence ID" value="KIX14006.1"/>
    <property type="molecule type" value="Genomic_DNA"/>
</dbReference>
<dbReference type="Proteomes" id="UP000032233">
    <property type="component" value="Unassembled WGS sequence"/>
</dbReference>
<proteinExistence type="predicted"/>
<sequence>MGLLDDPVGALFGSGEKSGAIDPRLNRDPAGQRWWDTWERMYQGQTSPENILAQAYNLMTEPIEIKANGAVVPIHRMARAEGLMGLLQPWQSGGQALEQGRMGTTYYNPGDSGILGGAISNFAGGFGRGFGLKLGE</sequence>
<dbReference type="RefSeq" id="WP_044348995.1">
    <property type="nucleotide sequence ID" value="NZ_AZAC01000014.1"/>
</dbReference>
<dbReference type="OrthoDB" id="10014668at2"/>
<dbReference type="InParanoid" id="A0A0D2JEG6"/>
<dbReference type="AlphaFoldDB" id="A0A0D2JEG6"/>